<reference evidence="1" key="1">
    <citation type="submission" date="2023-03" db="EMBL/GenBank/DDBJ databases">
        <title>Massive genome expansion in bonnet fungi (Mycena s.s.) driven by repeated elements and novel gene families across ecological guilds.</title>
        <authorList>
            <consortium name="Lawrence Berkeley National Laboratory"/>
            <person name="Harder C.B."/>
            <person name="Miyauchi S."/>
            <person name="Viragh M."/>
            <person name="Kuo A."/>
            <person name="Thoen E."/>
            <person name="Andreopoulos B."/>
            <person name="Lu D."/>
            <person name="Skrede I."/>
            <person name="Drula E."/>
            <person name="Henrissat B."/>
            <person name="Morin E."/>
            <person name="Kohler A."/>
            <person name="Barry K."/>
            <person name="LaButti K."/>
            <person name="Morin E."/>
            <person name="Salamov A."/>
            <person name="Lipzen A."/>
            <person name="Mereny Z."/>
            <person name="Hegedus B."/>
            <person name="Baldrian P."/>
            <person name="Stursova M."/>
            <person name="Weitz H."/>
            <person name="Taylor A."/>
            <person name="Grigoriev I.V."/>
            <person name="Nagy L.G."/>
            <person name="Martin F."/>
            <person name="Kauserud H."/>
        </authorList>
    </citation>
    <scope>NUCLEOTIDE SEQUENCE</scope>
    <source>
        <strain evidence="1">CBHHK067</strain>
    </source>
</reference>
<accession>A0AAD7D973</accession>
<evidence type="ECO:0000313" key="1">
    <source>
        <dbReference type="EMBL" id="KAJ7680046.1"/>
    </source>
</evidence>
<organism evidence="1 2">
    <name type="scientific">Mycena rosella</name>
    <name type="common">Pink bonnet</name>
    <name type="synonym">Agaricus rosellus</name>
    <dbReference type="NCBI Taxonomy" id="1033263"/>
    <lineage>
        <taxon>Eukaryota</taxon>
        <taxon>Fungi</taxon>
        <taxon>Dikarya</taxon>
        <taxon>Basidiomycota</taxon>
        <taxon>Agaricomycotina</taxon>
        <taxon>Agaricomycetes</taxon>
        <taxon>Agaricomycetidae</taxon>
        <taxon>Agaricales</taxon>
        <taxon>Marasmiineae</taxon>
        <taxon>Mycenaceae</taxon>
        <taxon>Mycena</taxon>
    </lineage>
</organism>
<evidence type="ECO:0000313" key="2">
    <source>
        <dbReference type="Proteomes" id="UP001221757"/>
    </source>
</evidence>
<proteinExistence type="predicted"/>
<keyword evidence="2" id="KW-1185">Reference proteome</keyword>
<gene>
    <name evidence="1" type="ORF">B0H17DRAFT_1077197</name>
</gene>
<protein>
    <submittedName>
        <fullName evidence="1">Uncharacterized protein</fullName>
    </submittedName>
</protein>
<name>A0AAD7D973_MYCRO</name>
<dbReference type="EMBL" id="JARKIE010000124">
    <property type="protein sequence ID" value="KAJ7680046.1"/>
    <property type="molecule type" value="Genomic_DNA"/>
</dbReference>
<sequence>MDVYVGQEVRGWTLCRTFLKANNLLSSARDISRVQVGLMWRRAWLSFLTNRCP</sequence>
<dbReference type="AlphaFoldDB" id="A0AAD7D973"/>
<dbReference type="Proteomes" id="UP001221757">
    <property type="component" value="Unassembled WGS sequence"/>
</dbReference>
<comment type="caution">
    <text evidence="1">The sequence shown here is derived from an EMBL/GenBank/DDBJ whole genome shotgun (WGS) entry which is preliminary data.</text>
</comment>